<evidence type="ECO:0000313" key="2">
    <source>
        <dbReference type="EMBL" id="MFB9136469.1"/>
    </source>
</evidence>
<accession>A0ABV5HQU1</accession>
<dbReference type="InterPro" id="IPR050696">
    <property type="entry name" value="FtsA/MreB"/>
</dbReference>
<comment type="caution">
    <text evidence="2">The sequence shown here is derived from an EMBL/GenBank/DDBJ whole genome shotgun (WGS) entry which is preliminary data.</text>
</comment>
<dbReference type="PANTHER" id="PTHR32432:SF3">
    <property type="entry name" value="ETHANOLAMINE UTILIZATION PROTEIN EUTJ"/>
    <property type="match status" value="1"/>
</dbReference>
<sequence>MGKSIITGIDIGHDGVKAVTVKPIDDHFMLMDYQELPIKTGIFSDNHKTNYQEIVKKLKELRKSLPFLQRRVALAIPDNSVISKVLQLDSQPSDPDIEFIIAQAFCAQIALNMDDIQLDFVPLHHVAHSHSLVDYQVYATKKEVIENHCHPLQAAKLSPVFITIHAHTLLQLWHVKVQRTHSRQWLLVNVDADGVQMVIDFLEVDPFTRSMPLPHNGRSSPEVIQIMEETARNENESLRFVIGELQRCRQQLLALHGCHIEGIWLCGRGASPFSAEQIEHHLGITCELFDPFDLLVTKSSQGDPVAHSSYAIATGLAMRALCWQGQSHVA</sequence>
<dbReference type="InterPro" id="IPR005883">
    <property type="entry name" value="PilM"/>
</dbReference>
<dbReference type="RefSeq" id="WP_390194578.1">
    <property type="nucleotide sequence ID" value="NZ_JBHMEP010000005.1"/>
</dbReference>
<keyword evidence="1" id="KW-0175">Coiled coil</keyword>
<feature type="coiled-coil region" evidence="1">
    <location>
        <begin position="44"/>
        <end position="71"/>
    </location>
</feature>
<dbReference type="PANTHER" id="PTHR32432">
    <property type="entry name" value="CELL DIVISION PROTEIN FTSA-RELATED"/>
    <property type="match status" value="1"/>
</dbReference>
<keyword evidence="3" id="KW-1185">Reference proteome</keyword>
<dbReference type="NCBIfam" id="TIGR01175">
    <property type="entry name" value="pilM"/>
    <property type="match status" value="1"/>
</dbReference>
<organism evidence="2 3">
    <name type="scientific">Vibrio olivae</name>
    <dbReference type="NCBI Taxonomy" id="1243002"/>
    <lineage>
        <taxon>Bacteria</taxon>
        <taxon>Pseudomonadati</taxon>
        <taxon>Pseudomonadota</taxon>
        <taxon>Gammaproteobacteria</taxon>
        <taxon>Vibrionales</taxon>
        <taxon>Vibrionaceae</taxon>
        <taxon>Vibrio</taxon>
    </lineage>
</organism>
<dbReference type="EMBL" id="JBHMEP010000005">
    <property type="protein sequence ID" value="MFB9136469.1"/>
    <property type="molecule type" value="Genomic_DNA"/>
</dbReference>
<protein>
    <submittedName>
        <fullName evidence="2">Type IV pilus assembly protein PilM</fullName>
    </submittedName>
</protein>
<proteinExistence type="predicted"/>
<reference evidence="2 3" key="1">
    <citation type="submission" date="2024-09" db="EMBL/GenBank/DDBJ databases">
        <authorList>
            <person name="Sun Q."/>
            <person name="Mori K."/>
        </authorList>
    </citation>
    <scope>NUCLEOTIDE SEQUENCE [LARGE SCALE GENOMIC DNA]</scope>
    <source>
        <strain evidence="2 3">CECT 8064</strain>
    </source>
</reference>
<dbReference type="Proteomes" id="UP001589645">
    <property type="component" value="Unassembled WGS sequence"/>
</dbReference>
<dbReference type="Pfam" id="PF11104">
    <property type="entry name" value="PilM_2"/>
    <property type="match status" value="1"/>
</dbReference>
<evidence type="ECO:0000256" key="1">
    <source>
        <dbReference type="SAM" id="Coils"/>
    </source>
</evidence>
<dbReference type="Gene3D" id="3.30.420.40">
    <property type="match status" value="2"/>
</dbReference>
<dbReference type="Gene3D" id="3.30.1490.300">
    <property type="match status" value="1"/>
</dbReference>
<evidence type="ECO:0000313" key="3">
    <source>
        <dbReference type="Proteomes" id="UP001589645"/>
    </source>
</evidence>
<name>A0ABV5HQU1_9VIBR</name>
<gene>
    <name evidence="2" type="primary">pilM</name>
    <name evidence="2" type="ORF">ACFFUV_15965</name>
</gene>